<dbReference type="Gene3D" id="1.10.10.10">
    <property type="entry name" value="Winged helix-like DNA-binding domain superfamily/Winged helix DNA-binding domain"/>
    <property type="match status" value="1"/>
</dbReference>
<dbReference type="InterPro" id="IPR042197">
    <property type="entry name" value="Apaf_helical"/>
</dbReference>
<dbReference type="Gene3D" id="1.10.8.430">
    <property type="entry name" value="Helical domain of apoptotic protease-activating factors"/>
    <property type="match status" value="1"/>
</dbReference>
<dbReference type="GO" id="GO:0006915">
    <property type="term" value="P:apoptotic process"/>
    <property type="evidence" value="ECO:0007669"/>
    <property type="project" value="UniProtKB-KW"/>
</dbReference>
<evidence type="ECO:0000256" key="3">
    <source>
        <dbReference type="SAM" id="Coils"/>
    </source>
</evidence>
<dbReference type="HOGENOM" id="CLU_011484_0_0_1"/>
<protein>
    <recommendedName>
        <fullName evidence="4">NB-ARC domain-containing protein</fullName>
    </recommendedName>
</protein>
<dbReference type="InterPro" id="IPR027417">
    <property type="entry name" value="P-loop_NTPase"/>
</dbReference>
<keyword evidence="1" id="KW-0053">Apoptosis</keyword>
<dbReference type="EMBL" id="DS985291">
    <property type="protein sequence ID" value="EDV19100.1"/>
    <property type="molecule type" value="Genomic_DNA"/>
</dbReference>
<feature type="coiled-coil region" evidence="3">
    <location>
        <begin position="208"/>
        <end position="235"/>
    </location>
</feature>
<keyword evidence="2" id="KW-0677">Repeat</keyword>
<dbReference type="STRING" id="10228.B3SDU4"/>
<feature type="domain" description="NB-ARC" evidence="4">
    <location>
        <begin position="1"/>
        <end position="142"/>
    </location>
</feature>
<keyword evidence="6" id="KW-1185">Reference proteome</keyword>
<dbReference type="Proteomes" id="UP000009022">
    <property type="component" value="Unassembled WGS sequence"/>
</dbReference>
<dbReference type="InterPro" id="IPR036388">
    <property type="entry name" value="WH-like_DNA-bd_sf"/>
</dbReference>
<dbReference type="SUPFAM" id="SSF69322">
    <property type="entry name" value="Tricorn protease domain 2"/>
    <property type="match status" value="1"/>
</dbReference>
<dbReference type="Gene3D" id="3.40.50.300">
    <property type="entry name" value="P-loop containing nucleotide triphosphate hydrolases"/>
    <property type="match status" value="1"/>
</dbReference>
<sequence>MAGSGKTTTVCQSVRQATKKGLFKSNGCYWMKIGNISNIELRQKLKTLGIRLNMEWKENIQSMSEICAYLSSSLEANRRLSETLFIFDDIWKKDHYEYLSFAKKSISTSRFKYLENELDHHCIRLSENLTYDEAIELLALLAVNDNDQTLRQNPVVKNVIDSCQGLPLAITLIGGLDLKTDEEWNQAKDIIAKKSADIELAHYGFNLYGTLELSVNSLENENKQLFEQLAVFKRVSIPIQSIASLWNYNVIEARPLVKRMHNKSLLTYDEEKILYAQVKMWNAQQWTCRSFKVPAYIHAKDDDRYFATNHFQHGLPLSRLDSGSSLVIGLLKMEQDIEFENQIRPLHDIEDVENILVSGDQSMIAIDCFRKKLILKMSGDQVQSRVELDQSGRSMFIPGSNRLLIYDDRDVYEYNLQGDKIAWQDISQTKSVDVGRPQRNPQTTVNIFDIFSSEARWIITVNLTTGKKSVDRLTLSDDAGVVYVDDDYLYVWRRSLKCYKFGDGEYQLLQNIPYQWEEGLMCKIMMNYNPHKIEHSFLPLRMKKEKLVDVWGEKDAEMIANAMDDVDDLLLLLENGDHIAILDQDGELRVKRYKDNIKYFRHITQFFNHENLWSDKQLILYENISSLNIYNPQTLQLQITLPFPHFRIRDMQWNLQHSQLIIRSDQDYCLANPMKKE</sequence>
<dbReference type="KEGG" id="tad:TRIADDRAFT_62451"/>
<dbReference type="RefSeq" id="XP_002118413.1">
    <property type="nucleotide sequence ID" value="XM_002118377.1"/>
</dbReference>
<dbReference type="Pfam" id="PF00931">
    <property type="entry name" value="NB-ARC"/>
    <property type="match status" value="1"/>
</dbReference>
<keyword evidence="3" id="KW-0175">Coiled coil</keyword>
<dbReference type="PhylomeDB" id="B3SDU4"/>
<dbReference type="CTD" id="6759628"/>
<evidence type="ECO:0000256" key="2">
    <source>
        <dbReference type="ARBA" id="ARBA00022737"/>
    </source>
</evidence>
<evidence type="ECO:0000313" key="6">
    <source>
        <dbReference type="Proteomes" id="UP000009022"/>
    </source>
</evidence>
<name>B3SDU4_TRIAD</name>
<dbReference type="GO" id="GO:0043531">
    <property type="term" value="F:ADP binding"/>
    <property type="evidence" value="ECO:0007669"/>
    <property type="project" value="InterPro"/>
</dbReference>
<dbReference type="PANTHER" id="PTHR22845">
    <property type="entry name" value="APOPTOTIC PROTEASE-ACTIVATING FACTOR 1"/>
    <property type="match status" value="1"/>
</dbReference>
<organism evidence="5 6">
    <name type="scientific">Trichoplax adhaerens</name>
    <name type="common">Trichoplax reptans</name>
    <dbReference type="NCBI Taxonomy" id="10228"/>
    <lineage>
        <taxon>Eukaryota</taxon>
        <taxon>Metazoa</taxon>
        <taxon>Placozoa</taxon>
        <taxon>Uniplacotomia</taxon>
        <taxon>Trichoplacea</taxon>
        <taxon>Trichoplacidae</taxon>
        <taxon>Trichoplax</taxon>
    </lineage>
</organism>
<dbReference type="PANTHER" id="PTHR22845:SF5">
    <property type="entry name" value="APOPTOTIC PROTEASE-ACTIVATING FACTOR 1"/>
    <property type="match status" value="1"/>
</dbReference>
<accession>B3SDU4</accession>
<dbReference type="AlphaFoldDB" id="B3SDU4"/>
<dbReference type="OrthoDB" id="1357022at2759"/>
<dbReference type="eggNOG" id="KOG4658">
    <property type="taxonomic scope" value="Eukaryota"/>
</dbReference>
<dbReference type="GO" id="GO:0005829">
    <property type="term" value="C:cytosol"/>
    <property type="evidence" value="ECO:0007669"/>
    <property type="project" value="UniProtKB-ARBA"/>
</dbReference>
<dbReference type="InParanoid" id="B3SDU4"/>
<dbReference type="GeneID" id="6759628"/>
<dbReference type="SUPFAM" id="SSF52540">
    <property type="entry name" value="P-loop containing nucleoside triphosphate hydrolases"/>
    <property type="match status" value="1"/>
</dbReference>
<evidence type="ECO:0000259" key="4">
    <source>
        <dbReference type="Pfam" id="PF00931"/>
    </source>
</evidence>
<dbReference type="InterPro" id="IPR002182">
    <property type="entry name" value="NB-ARC"/>
</dbReference>
<reference evidence="5 6" key="1">
    <citation type="journal article" date="2008" name="Nature">
        <title>The Trichoplax genome and the nature of placozoans.</title>
        <authorList>
            <person name="Srivastava M."/>
            <person name="Begovic E."/>
            <person name="Chapman J."/>
            <person name="Putnam N.H."/>
            <person name="Hellsten U."/>
            <person name="Kawashima T."/>
            <person name="Kuo A."/>
            <person name="Mitros T."/>
            <person name="Salamov A."/>
            <person name="Carpenter M.L."/>
            <person name="Signorovitch A.Y."/>
            <person name="Moreno M.A."/>
            <person name="Kamm K."/>
            <person name="Grimwood J."/>
            <person name="Schmutz J."/>
            <person name="Shapiro H."/>
            <person name="Grigoriev I.V."/>
            <person name="Buss L.W."/>
            <person name="Schierwater B."/>
            <person name="Dellaporta S.L."/>
            <person name="Rokhsar D.S."/>
        </authorList>
    </citation>
    <scope>NUCLEOTIDE SEQUENCE [LARGE SCALE GENOMIC DNA]</scope>
    <source>
        <strain evidence="5 6">Grell-BS-1999</strain>
    </source>
</reference>
<gene>
    <name evidence="5" type="ORF">TRIADDRAFT_62451</name>
</gene>
<evidence type="ECO:0000313" key="5">
    <source>
        <dbReference type="EMBL" id="EDV19100.1"/>
    </source>
</evidence>
<proteinExistence type="predicted"/>
<evidence type="ECO:0000256" key="1">
    <source>
        <dbReference type="ARBA" id="ARBA00022703"/>
    </source>
</evidence>